<dbReference type="AlphaFoldDB" id="A0A915J134"/>
<dbReference type="SUPFAM" id="SSF141255">
    <property type="entry name" value="YccV-like"/>
    <property type="match status" value="1"/>
</dbReference>
<evidence type="ECO:0000259" key="1">
    <source>
        <dbReference type="Pfam" id="PF08755"/>
    </source>
</evidence>
<dbReference type="Gene3D" id="2.30.30.390">
    <property type="entry name" value="Hemimethylated DNA-binding domain"/>
    <property type="match status" value="1"/>
</dbReference>
<dbReference type="InterPro" id="IPR036623">
    <property type="entry name" value="Hemimethylated_DNA-bd_sf"/>
</dbReference>
<organism evidence="2 3">
    <name type="scientific">Romanomermis culicivorax</name>
    <name type="common">Nematode worm</name>
    <dbReference type="NCBI Taxonomy" id="13658"/>
    <lineage>
        <taxon>Eukaryota</taxon>
        <taxon>Metazoa</taxon>
        <taxon>Ecdysozoa</taxon>
        <taxon>Nematoda</taxon>
        <taxon>Enoplea</taxon>
        <taxon>Dorylaimia</taxon>
        <taxon>Mermithida</taxon>
        <taxon>Mermithoidea</taxon>
        <taxon>Mermithidae</taxon>
        <taxon>Romanomermis</taxon>
    </lineage>
</organism>
<dbReference type="Proteomes" id="UP000887565">
    <property type="component" value="Unplaced"/>
</dbReference>
<dbReference type="Pfam" id="PF08755">
    <property type="entry name" value="YccV-like"/>
    <property type="match status" value="1"/>
</dbReference>
<dbReference type="GO" id="GO:0003677">
    <property type="term" value="F:DNA binding"/>
    <property type="evidence" value="ECO:0007669"/>
    <property type="project" value="InterPro"/>
</dbReference>
<proteinExistence type="predicted"/>
<reference evidence="3" key="1">
    <citation type="submission" date="2022-11" db="UniProtKB">
        <authorList>
            <consortium name="WormBaseParasite"/>
        </authorList>
    </citation>
    <scope>IDENTIFICATION</scope>
</reference>
<feature type="domain" description="Hemimethylated DNA-binding" evidence="1">
    <location>
        <begin position="103"/>
        <end position="142"/>
    </location>
</feature>
<keyword evidence="2" id="KW-1185">Reference proteome</keyword>
<sequence>MGKVMPDFHDNLLGKNWSINFPKRHGSKLSFRFANNIERSRALKSKEEMKKYFGKLGKLINNVPPKNIFNFDETNLTNDPKKSKIIAKKVSLTPRTYRAPVILYKVGQVVRHKKRGFLGVIVGWDEKAKAPVDWLRKVRPENKAVIDRNHGFLAPIVIIMHQKSVFR</sequence>
<evidence type="ECO:0000313" key="2">
    <source>
        <dbReference type="Proteomes" id="UP000887565"/>
    </source>
</evidence>
<evidence type="ECO:0000313" key="3">
    <source>
        <dbReference type="WBParaSite" id="nRc.2.0.1.t20100-RA"/>
    </source>
</evidence>
<name>A0A915J134_ROMCU</name>
<protein>
    <submittedName>
        <fullName evidence="3">Hemimethylated DNA-binding domain-containing protein</fullName>
    </submittedName>
</protein>
<dbReference type="InterPro" id="IPR011722">
    <property type="entry name" value="Hemimethylated_DNA-bd_dom"/>
</dbReference>
<accession>A0A915J134</accession>
<dbReference type="WBParaSite" id="nRc.2.0.1.t20100-RA">
    <property type="protein sequence ID" value="nRc.2.0.1.t20100-RA"/>
    <property type="gene ID" value="nRc.2.0.1.g20100"/>
</dbReference>